<protein>
    <submittedName>
        <fullName evidence="1">Uncharacterized protein</fullName>
    </submittedName>
</protein>
<reference evidence="1" key="1">
    <citation type="submission" date="2023-03" db="EMBL/GenBank/DDBJ databases">
        <title>Massive genome expansion in bonnet fungi (Mycena s.s.) driven by repeated elements and novel gene families across ecological guilds.</title>
        <authorList>
            <consortium name="Lawrence Berkeley National Laboratory"/>
            <person name="Harder C.B."/>
            <person name="Miyauchi S."/>
            <person name="Viragh M."/>
            <person name="Kuo A."/>
            <person name="Thoen E."/>
            <person name="Andreopoulos B."/>
            <person name="Lu D."/>
            <person name="Skrede I."/>
            <person name="Drula E."/>
            <person name="Henrissat B."/>
            <person name="Morin E."/>
            <person name="Kohler A."/>
            <person name="Barry K."/>
            <person name="LaButti K."/>
            <person name="Morin E."/>
            <person name="Salamov A."/>
            <person name="Lipzen A."/>
            <person name="Mereny Z."/>
            <person name="Hegedus B."/>
            <person name="Baldrian P."/>
            <person name="Stursova M."/>
            <person name="Weitz H."/>
            <person name="Taylor A."/>
            <person name="Grigoriev I.V."/>
            <person name="Nagy L.G."/>
            <person name="Martin F."/>
            <person name="Kauserud H."/>
        </authorList>
    </citation>
    <scope>NUCLEOTIDE SEQUENCE</scope>
    <source>
        <strain evidence="1">CBHHK188m</strain>
    </source>
</reference>
<comment type="caution">
    <text evidence="1">The sequence shown here is derived from an EMBL/GenBank/DDBJ whole genome shotgun (WGS) entry which is preliminary data.</text>
</comment>
<sequence>MTSSVRAPLDLYSIALLLNYERPSTEPRFRHAKLHDIATASSTFSTPVGGTIQSEPEWVSCTGPKDAFVFEKDGSASDLPDLPSNMLPTPVPAHLNGLTPKTLETIFWQARGHDGCYICVTLLQHFFDLYSPDVALRVRTSAGTEYTTAASTRVILELKLFNPKLMTFVQVVNGGTYITGSEDTMMHAVVGFAESMAGNVSTILDLASMQFGDAGRGLGGRSTFALESLDAFYDRVEVIAIGADTENARTSKRIGPCPNDAWLKRVAKSRSVGRRAMRRHGADIVGPLARN</sequence>
<organism evidence="1 2">
    <name type="scientific">Mycena maculata</name>
    <dbReference type="NCBI Taxonomy" id="230809"/>
    <lineage>
        <taxon>Eukaryota</taxon>
        <taxon>Fungi</taxon>
        <taxon>Dikarya</taxon>
        <taxon>Basidiomycota</taxon>
        <taxon>Agaricomycotina</taxon>
        <taxon>Agaricomycetes</taxon>
        <taxon>Agaricomycetidae</taxon>
        <taxon>Agaricales</taxon>
        <taxon>Marasmiineae</taxon>
        <taxon>Mycenaceae</taxon>
        <taxon>Mycena</taxon>
    </lineage>
</organism>
<dbReference type="Proteomes" id="UP001215280">
    <property type="component" value="Unassembled WGS sequence"/>
</dbReference>
<keyword evidence="2" id="KW-1185">Reference proteome</keyword>
<evidence type="ECO:0000313" key="1">
    <source>
        <dbReference type="EMBL" id="KAJ7751875.1"/>
    </source>
</evidence>
<gene>
    <name evidence="1" type="ORF">DFH07DRAFT_1061745</name>
</gene>
<accession>A0AAD7IWC5</accession>
<proteinExistence type="predicted"/>
<evidence type="ECO:0000313" key="2">
    <source>
        <dbReference type="Proteomes" id="UP001215280"/>
    </source>
</evidence>
<dbReference type="EMBL" id="JARJLG010000076">
    <property type="protein sequence ID" value="KAJ7751875.1"/>
    <property type="molecule type" value="Genomic_DNA"/>
</dbReference>
<name>A0AAD7IWC5_9AGAR</name>
<dbReference type="AlphaFoldDB" id="A0AAD7IWC5"/>